<evidence type="ECO:0000256" key="5">
    <source>
        <dbReference type="ARBA" id="ARBA00022692"/>
    </source>
</evidence>
<dbReference type="CDD" id="cd12912">
    <property type="entry name" value="PDC2_MCP_like"/>
    <property type="match status" value="1"/>
</dbReference>
<keyword evidence="11" id="KW-0175">Coiled coil</keyword>
<dbReference type="CDD" id="cd11386">
    <property type="entry name" value="MCP_signal"/>
    <property type="match status" value="1"/>
</dbReference>
<dbReference type="OrthoDB" id="9760371at2"/>
<evidence type="ECO:0000256" key="1">
    <source>
        <dbReference type="ARBA" id="ARBA00004651"/>
    </source>
</evidence>
<feature type="transmembrane region" description="Helical" evidence="12">
    <location>
        <begin position="276"/>
        <end position="299"/>
    </location>
</feature>
<gene>
    <name evidence="15" type="ORF">LG52_2108</name>
</gene>
<evidence type="ECO:0000256" key="6">
    <source>
        <dbReference type="ARBA" id="ARBA00022989"/>
    </source>
</evidence>
<dbReference type="GO" id="GO:0006935">
    <property type="term" value="P:chemotaxis"/>
    <property type="evidence" value="ECO:0007669"/>
    <property type="project" value="UniProtKB-KW"/>
</dbReference>
<evidence type="ECO:0000256" key="8">
    <source>
        <dbReference type="ARBA" id="ARBA00023224"/>
    </source>
</evidence>
<comment type="similarity">
    <text evidence="9">Belongs to the methyl-accepting chemotaxis (MCP) protein family.</text>
</comment>
<dbReference type="CDD" id="cd06225">
    <property type="entry name" value="HAMP"/>
    <property type="match status" value="1"/>
</dbReference>
<feature type="domain" description="HAMP" evidence="14">
    <location>
        <begin position="300"/>
        <end position="352"/>
    </location>
</feature>
<dbReference type="Gene3D" id="1.10.8.500">
    <property type="entry name" value="HAMP domain in histidine kinase"/>
    <property type="match status" value="1"/>
</dbReference>
<evidence type="ECO:0000259" key="13">
    <source>
        <dbReference type="PROSITE" id="PS50111"/>
    </source>
</evidence>
<organism evidence="15 16">
    <name type="scientific">Geobacillus kaustophilus</name>
    <dbReference type="NCBI Taxonomy" id="1462"/>
    <lineage>
        <taxon>Bacteria</taxon>
        <taxon>Bacillati</taxon>
        <taxon>Bacillota</taxon>
        <taxon>Bacilli</taxon>
        <taxon>Bacillales</taxon>
        <taxon>Anoxybacillaceae</taxon>
        <taxon>Geobacillus</taxon>
        <taxon>Geobacillus thermoleovorans group</taxon>
    </lineage>
</organism>
<dbReference type="Pfam" id="PF02743">
    <property type="entry name" value="dCache_1"/>
    <property type="match status" value="1"/>
</dbReference>
<evidence type="ECO:0000256" key="9">
    <source>
        <dbReference type="ARBA" id="ARBA00029447"/>
    </source>
</evidence>
<dbReference type="InterPro" id="IPR003660">
    <property type="entry name" value="HAMP_dom"/>
</dbReference>
<dbReference type="Gene3D" id="1.10.287.950">
    <property type="entry name" value="Methyl-accepting chemotaxis protein"/>
    <property type="match status" value="1"/>
</dbReference>
<dbReference type="PROSITE" id="PS50885">
    <property type="entry name" value="HAMP"/>
    <property type="match status" value="1"/>
</dbReference>
<dbReference type="SMART" id="SM00304">
    <property type="entry name" value="HAMP"/>
    <property type="match status" value="1"/>
</dbReference>
<dbReference type="SUPFAM" id="SSF103190">
    <property type="entry name" value="Sensory domain-like"/>
    <property type="match status" value="1"/>
</dbReference>
<sequence length="658" mass="71950">MFRTLRSKLIVLMALLLVISLAATQLVGVVQIRRMVDADVKQRAQTALDGLLGDIRDSFQSEENSLVQFSESPLALQMVRDESAWSGLEKQFRTFLRLHENVQFIYIGTEQKKMYITPMTELPDGYDPTSRPWYKEAMKRPDEVVWTEPYVDAITGKHVVTLAKAVSENGRIAAVIGIDMTLDAVTRIVNASDVGYHGYPVLFDAKGTAVVHPQYKGKNMAKNATIRYMLEHEKGMHEYEQDGEQRVIYFTTIPELGWKVGVVYKEKDLSAMSRSLGVNMLVITIIALIVALVAVYFLARSITRPIAALQEQVEKAAGGDLTVHARVTAKDEIGRLARHFNDMIDHMRMLISEVNRSVNELAASADHLSAVSEETMATSEQVAKAIGEIAKGTTDQAGSLDTINERTTALSQQIEAVTNATAGMESLSDETKTASYDGLEHLNILQKKSEEAKNELESVENVISDLVKKMDEIDGVIQTITAISGQTNLLALNASIEAARAGEHGKGFAVVADEVRKLAEQSAKATEMIRATIAAIQQQAGLVMEAVGRSKQAYDEQREAVHTTGDSFVKITGMMEQLTTALAGVLEEAKKMNISKDDVVGAMQNIAAIAQQAAAAAEEVAASADDQLQALSTVTESAEALNEMSQKLKQLVEKFKIS</sequence>
<dbReference type="Proteomes" id="UP000032522">
    <property type="component" value="Unassembled WGS sequence"/>
</dbReference>
<evidence type="ECO:0000256" key="4">
    <source>
        <dbReference type="ARBA" id="ARBA00022500"/>
    </source>
</evidence>
<comment type="subcellular location">
    <subcellularLocation>
        <location evidence="1">Cell membrane</location>
        <topology evidence="1">Multi-pass membrane protein</topology>
    </subcellularLocation>
</comment>
<evidence type="ECO:0000256" key="12">
    <source>
        <dbReference type="SAM" id="Phobius"/>
    </source>
</evidence>
<evidence type="ECO:0000313" key="16">
    <source>
        <dbReference type="Proteomes" id="UP000032522"/>
    </source>
</evidence>
<name>A0A0D8BY82_GEOKU</name>
<proteinExistence type="inferred from homology"/>
<keyword evidence="3" id="KW-0488">Methylation</keyword>
<dbReference type="PROSITE" id="PS50111">
    <property type="entry name" value="CHEMOTAXIS_TRANSDUC_2"/>
    <property type="match status" value="1"/>
</dbReference>
<keyword evidence="5 12" id="KW-0812">Transmembrane</keyword>
<dbReference type="SUPFAM" id="SSF58104">
    <property type="entry name" value="Methyl-accepting chemotaxis protein (MCP) signaling domain"/>
    <property type="match status" value="1"/>
</dbReference>
<evidence type="ECO:0000256" key="3">
    <source>
        <dbReference type="ARBA" id="ARBA00022481"/>
    </source>
</evidence>
<accession>A0A0D8BY82</accession>
<dbReference type="PATRIC" id="fig|1462.6.peg.2365"/>
<dbReference type="RefSeq" id="WP_044731888.1">
    <property type="nucleotide sequence ID" value="NZ_JYBP01000003.1"/>
</dbReference>
<protein>
    <submittedName>
        <fullName evidence="15">Methyl-accepting chemotaxis (MCP) signaling domain protein</fullName>
    </submittedName>
</protein>
<dbReference type="EMBL" id="JYBP01000003">
    <property type="protein sequence ID" value="KJE29161.1"/>
    <property type="molecule type" value="Genomic_DNA"/>
</dbReference>
<dbReference type="PANTHER" id="PTHR32089">
    <property type="entry name" value="METHYL-ACCEPTING CHEMOTAXIS PROTEIN MCPB"/>
    <property type="match status" value="1"/>
</dbReference>
<dbReference type="InterPro" id="IPR029151">
    <property type="entry name" value="Sensor-like_sf"/>
</dbReference>
<evidence type="ECO:0000256" key="2">
    <source>
        <dbReference type="ARBA" id="ARBA00022475"/>
    </source>
</evidence>
<reference evidence="15 16" key="1">
    <citation type="submission" date="2015-01" db="EMBL/GenBank/DDBJ databases">
        <authorList>
            <person name="Filippidou S."/>
            <person name="Jeanneret N."/>
            <person name="Russel-Delif L."/>
            <person name="Junier T."/>
            <person name="Wunderlin T."/>
            <person name="Molina V."/>
            <person name="Johnson S.L."/>
            <person name="Davenport K.W."/>
            <person name="Chain P.S."/>
            <person name="Dorador C."/>
            <person name="Junier P."/>
        </authorList>
    </citation>
    <scope>NUCLEOTIDE SEQUENCE [LARGE SCALE GENOMIC DNA]</scope>
    <source>
        <strain evidence="15 16">Et7/4</strain>
    </source>
</reference>
<evidence type="ECO:0000313" key="15">
    <source>
        <dbReference type="EMBL" id="KJE29161.1"/>
    </source>
</evidence>
<keyword evidence="2" id="KW-1003">Cell membrane</keyword>
<keyword evidence="7 12" id="KW-0472">Membrane</keyword>
<evidence type="ECO:0000256" key="11">
    <source>
        <dbReference type="SAM" id="Coils"/>
    </source>
</evidence>
<dbReference type="SMART" id="SM00283">
    <property type="entry name" value="MA"/>
    <property type="match status" value="1"/>
</dbReference>
<evidence type="ECO:0000259" key="14">
    <source>
        <dbReference type="PROSITE" id="PS50885"/>
    </source>
</evidence>
<evidence type="ECO:0000256" key="7">
    <source>
        <dbReference type="ARBA" id="ARBA00023136"/>
    </source>
</evidence>
<dbReference type="CDD" id="cd12913">
    <property type="entry name" value="PDC1_MCP_like"/>
    <property type="match status" value="1"/>
</dbReference>
<dbReference type="GO" id="GO:0007165">
    <property type="term" value="P:signal transduction"/>
    <property type="evidence" value="ECO:0007669"/>
    <property type="project" value="UniProtKB-KW"/>
</dbReference>
<comment type="caution">
    <text evidence="15">The sequence shown here is derived from an EMBL/GenBank/DDBJ whole genome shotgun (WGS) entry which is preliminary data.</text>
</comment>
<dbReference type="Gene3D" id="3.30.450.20">
    <property type="entry name" value="PAS domain"/>
    <property type="match status" value="2"/>
</dbReference>
<dbReference type="GO" id="GO:0005886">
    <property type="term" value="C:plasma membrane"/>
    <property type="evidence" value="ECO:0007669"/>
    <property type="project" value="UniProtKB-SubCell"/>
</dbReference>
<dbReference type="InterPro" id="IPR033479">
    <property type="entry name" value="dCache_1"/>
</dbReference>
<dbReference type="Pfam" id="PF00015">
    <property type="entry name" value="MCPsignal"/>
    <property type="match status" value="1"/>
</dbReference>
<feature type="coiled-coil region" evidence="11">
    <location>
        <begin position="442"/>
        <end position="469"/>
    </location>
</feature>
<keyword evidence="8 10" id="KW-0807">Transducer</keyword>
<feature type="domain" description="Methyl-accepting transducer" evidence="13">
    <location>
        <begin position="371"/>
        <end position="621"/>
    </location>
</feature>
<dbReference type="InterPro" id="IPR004089">
    <property type="entry name" value="MCPsignal_dom"/>
</dbReference>
<dbReference type="AlphaFoldDB" id="A0A0D8BY82"/>
<dbReference type="Pfam" id="PF00672">
    <property type="entry name" value="HAMP"/>
    <property type="match status" value="1"/>
</dbReference>
<evidence type="ECO:0000256" key="10">
    <source>
        <dbReference type="PROSITE-ProRule" id="PRU00284"/>
    </source>
</evidence>
<keyword evidence="6 12" id="KW-1133">Transmembrane helix</keyword>
<dbReference type="PANTHER" id="PTHR32089:SF114">
    <property type="entry name" value="METHYL-ACCEPTING CHEMOTAXIS PROTEIN MCPB"/>
    <property type="match status" value="1"/>
</dbReference>
<keyword evidence="4" id="KW-0145">Chemotaxis</keyword>